<evidence type="ECO:0000256" key="1">
    <source>
        <dbReference type="SAM" id="MobiDB-lite"/>
    </source>
</evidence>
<dbReference type="Proteomes" id="UP000440732">
    <property type="component" value="Unassembled WGS sequence"/>
</dbReference>
<evidence type="ECO:0000313" key="5">
    <source>
        <dbReference type="EMBL" id="KAE9127402.1"/>
    </source>
</evidence>
<dbReference type="EMBL" id="QXGB01000195">
    <property type="protein sequence ID" value="KAE9225318.1"/>
    <property type="molecule type" value="Genomic_DNA"/>
</dbReference>
<comment type="caution">
    <text evidence="10">The sequence shown here is derived from an EMBL/GenBank/DDBJ whole genome shotgun (WGS) entry which is preliminary data.</text>
</comment>
<dbReference type="EMBL" id="QXGD01000217">
    <property type="protein sequence ID" value="KAE9247366.1"/>
    <property type="molecule type" value="Genomic_DNA"/>
</dbReference>
<proteinExistence type="predicted"/>
<gene>
    <name evidence="10" type="ORF">PF001_g4835</name>
    <name evidence="9" type="ORF">PF002_g6296</name>
    <name evidence="8" type="ORF">PF004_g4635</name>
    <name evidence="7" type="ORF">PF005_g5560</name>
    <name evidence="6" type="ORF">PF006_g4734</name>
    <name evidence="5" type="ORF">PF007_g5617</name>
    <name evidence="11" type="ORF">PF008_g4777</name>
    <name evidence="3" type="ORF">PF009_g6064</name>
    <name evidence="4" type="ORF">PF011_g4513</name>
</gene>
<evidence type="ECO:0000313" key="15">
    <source>
        <dbReference type="Proteomes" id="UP000440367"/>
    </source>
</evidence>
<evidence type="ECO:0000313" key="4">
    <source>
        <dbReference type="EMBL" id="KAE9022346.1"/>
    </source>
</evidence>
<dbReference type="EMBL" id="QXGA01000169">
    <property type="protein sequence ID" value="KAE9150906.1"/>
    <property type="molecule type" value="Genomic_DNA"/>
</dbReference>
<feature type="transmembrane region" description="Helical" evidence="2">
    <location>
        <begin position="112"/>
        <end position="134"/>
    </location>
</feature>
<evidence type="ECO:0000313" key="20">
    <source>
        <dbReference type="Proteomes" id="UP000486351"/>
    </source>
</evidence>
<evidence type="ECO:0000313" key="8">
    <source>
        <dbReference type="EMBL" id="KAE9246772.1"/>
    </source>
</evidence>
<accession>A0A6A4E8B9</accession>
<dbReference type="Proteomes" id="UP000460718">
    <property type="component" value="Unassembled WGS sequence"/>
</dbReference>
<keyword evidence="2" id="KW-0472">Membrane</keyword>
<evidence type="ECO:0000313" key="10">
    <source>
        <dbReference type="EMBL" id="KAE9321566.1"/>
    </source>
</evidence>
<feature type="transmembrane region" description="Helical" evidence="2">
    <location>
        <begin position="154"/>
        <end position="178"/>
    </location>
</feature>
<dbReference type="Proteomes" id="UP000429523">
    <property type="component" value="Unassembled WGS sequence"/>
</dbReference>
<dbReference type="EMBL" id="QXGF01000214">
    <property type="protein sequence ID" value="KAE8944241.1"/>
    <property type="molecule type" value="Genomic_DNA"/>
</dbReference>
<evidence type="ECO:0000313" key="12">
    <source>
        <dbReference type="Proteomes" id="UP000429523"/>
    </source>
</evidence>
<dbReference type="OrthoDB" id="122018at2759"/>
<evidence type="ECO:0000313" key="13">
    <source>
        <dbReference type="Proteomes" id="UP000433483"/>
    </source>
</evidence>
<reference evidence="12 13" key="1">
    <citation type="submission" date="2018-08" db="EMBL/GenBank/DDBJ databases">
        <title>Genomic investigation of the strawberry pathogen Phytophthora fragariae indicates pathogenicity is determined by transcriptional variation in three key races.</title>
        <authorList>
            <person name="Adams T.M."/>
            <person name="Armitage A.D."/>
            <person name="Sobczyk M.K."/>
            <person name="Bates H.J."/>
            <person name="Dunwell J.M."/>
            <person name="Nellist C.F."/>
            <person name="Harrison R.J."/>
        </authorList>
    </citation>
    <scope>NUCLEOTIDE SEQUENCE [LARGE SCALE GENOMIC DNA]</scope>
    <source>
        <strain evidence="10 14">A4</strain>
        <strain evidence="9 15">BC-1</strain>
        <strain evidence="8 19">BC-23</strain>
        <strain evidence="7 13">NOV-27</strain>
        <strain evidence="6 16">NOV-5</strain>
        <strain evidence="5 17">NOV-71</strain>
        <strain evidence="11 20">NOV-77</strain>
        <strain evidence="3 12">NOV-9</strain>
        <strain evidence="4 18">SCRP245</strain>
    </source>
</reference>
<dbReference type="EMBL" id="QXGC01000163">
    <property type="protein sequence ID" value="KAE9246772.1"/>
    <property type="molecule type" value="Genomic_DNA"/>
</dbReference>
<evidence type="ECO:0000313" key="3">
    <source>
        <dbReference type="EMBL" id="KAE8944241.1"/>
    </source>
</evidence>
<dbReference type="AlphaFoldDB" id="A0A6A4E8B9"/>
<evidence type="ECO:0000313" key="9">
    <source>
        <dbReference type="EMBL" id="KAE9247366.1"/>
    </source>
</evidence>
<keyword evidence="2" id="KW-0812">Transmembrane</keyword>
<dbReference type="EMBL" id="QXGE01000171">
    <property type="protein sequence ID" value="KAE9321566.1"/>
    <property type="molecule type" value="Genomic_DNA"/>
</dbReference>
<feature type="region of interest" description="Disordered" evidence="1">
    <location>
        <begin position="39"/>
        <end position="58"/>
    </location>
</feature>
<evidence type="ECO:0000256" key="2">
    <source>
        <dbReference type="SAM" id="Phobius"/>
    </source>
</evidence>
<keyword evidence="2" id="KW-1133">Transmembrane helix</keyword>
<dbReference type="Proteomes" id="UP000486351">
    <property type="component" value="Unassembled WGS sequence"/>
</dbReference>
<keyword evidence="13" id="KW-1185">Reference proteome</keyword>
<dbReference type="Proteomes" id="UP000476176">
    <property type="component" value="Unassembled WGS sequence"/>
</dbReference>
<protein>
    <submittedName>
        <fullName evidence="10">Uncharacterized protein</fullName>
    </submittedName>
</protein>
<evidence type="ECO:0000313" key="16">
    <source>
        <dbReference type="Proteomes" id="UP000440732"/>
    </source>
</evidence>
<dbReference type="Proteomes" id="UP000437068">
    <property type="component" value="Unassembled WGS sequence"/>
</dbReference>
<evidence type="ECO:0000313" key="14">
    <source>
        <dbReference type="Proteomes" id="UP000437068"/>
    </source>
</evidence>
<sequence>MELVSETNDRVKAETDPRSADFRYSQIRMEALFAQPERHSLGNYGDNSSDDSDSLVPLKKPLNGTSARRARAMLEFVCTNATAKRWLMVLWQPVYPLFRLRNLSRPELPVRWLLSVTMVLLLIADMGVAFWIMVEYYCVQIRDPTAQDSGYSRTALWSVLGVLPAAIVGSPLLGLIFVTRKSIFSGKLFVVWNVSSIVNQVVAFICGLAFLAYIHDEILLVAVGGVLIKYLEKEVALRCIAQYASERPLRGWRGLHTTRDWYDAAYTPLVHYES</sequence>
<evidence type="ECO:0000313" key="11">
    <source>
        <dbReference type="EMBL" id="KAE9353875.1"/>
    </source>
</evidence>
<dbReference type="Proteomes" id="UP000441208">
    <property type="component" value="Unassembled WGS sequence"/>
</dbReference>
<evidence type="ECO:0000313" key="7">
    <source>
        <dbReference type="EMBL" id="KAE9225318.1"/>
    </source>
</evidence>
<name>A0A6A4E8B9_9STRA</name>
<evidence type="ECO:0000313" key="19">
    <source>
        <dbReference type="Proteomes" id="UP000476176"/>
    </source>
</evidence>
<evidence type="ECO:0000313" key="18">
    <source>
        <dbReference type="Proteomes" id="UP000460718"/>
    </source>
</evidence>
<dbReference type="EMBL" id="QXFW01000164">
    <property type="protein sequence ID" value="KAE9022346.1"/>
    <property type="molecule type" value="Genomic_DNA"/>
</dbReference>
<dbReference type="Proteomes" id="UP000440367">
    <property type="component" value="Unassembled WGS sequence"/>
</dbReference>
<evidence type="ECO:0000313" key="6">
    <source>
        <dbReference type="EMBL" id="KAE9150906.1"/>
    </source>
</evidence>
<dbReference type="Proteomes" id="UP000433483">
    <property type="component" value="Unassembled WGS sequence"/>
</dbReference>
<dbReference type="EMBL" id="QXFZ01000199">
    <property type="protein sequence ID" value="KAE9127402.1"/>
    <property type="molecule type" value="Genomic_DNA"/>
</dbReference>
<feature type="transmembrane region" description="Helical" evidence="2">
    <location>
        <begin position="190"/>
        <end position="214"/>
    </location>
</feature>
<dbReference type="EMBL" id="QXFY01000168">
    <property type="protein sequence ID" value="KAE9353875.1"/>
    <property type="molecule type" value="Genomic_DNA"/>
</dbReference>
<organism evidence="10 14">
    <name type="scientific">Phytophthora fragariae</name>
    <dbReference type="NCBI Taxonomy" id="53985"/>
    <lineage>
        <taxon>Eukaryota</taxon>
        <taxon>Sar</taxon>
        <taxon>Stramenopiles</taxon>
        <taxon>Oomycota</taxon>
        <taxon>Peronosporomycetes</taxon>
        <taxon>Peronosporales</taxon>
        <taxon>Peronosporaceae</taxon>
        <taxon>Phytophthora</taxon>
    </lineage>
</organism>
<evidence type="ECO:0000313" key="17">
    <source>
        <dbReference type="Proteomes" id="UP000441208"/>
    </source>
</evidence>